<keyword evidence="1" id="KW-0227">DNA damage</keyword>
<dbReference type="RefSeq" id="WP_087138545.1">
    <property type="nucleotide sequence ID" value="NZ_FUKR01000073.1"/>
</dbReference>
<dbReference type="PANTHER" id="PTHR42942:SF1">
    <property type="entry name" value="ALKYLTRANSFERASE-LIKE PROTEIN 1"/>
    <property type="match status" value="1"/>
</dbReference>
<dbReference type="EMBL" id="FUKR01000073">
    <property type="protein sequence ID" value="SJN41586.1"/>
    <property type="molecule type" value="Genomic_DNA"/>
</dbReference>
<dbReference type="AlphaFoldDB" id="A0A1R4KB98"/>
<feature type="domain" description="Methylated-DNA-[protein]-cysteine S-methyltransferase DNA binding" evidence="2">
    <location>
        <begin position="5"/>
        <end position="69"/>
    </location>
</feature>
<evidence type="ECO:0000313" key="4">
    <source>
        <dbReference type="Proteomes" id="UP000196778"/>
    </source>
</evidence>
<keyword evidence="4" id="KW-1185">Reference proteome</keyword>
<dbReference type="InterPro" id="IPR014048">
    <property type="entry name" value="MethylDNA_cys_MeTrfase_DNA-bd"/>
</dbReference>
<evidence type="ECO:0000313" key="3">
    <source>
        <dbReference type="EMBL" id="SJN41586.1"/>
    </source>
</evidence>
<evidence type="ECO:0000256" key="1">
    <source>
        <dbReference type="ARBA" id="ARBA00022763"/>
    </source>
</evidence>
<dbReference type="Gene3D" id="1.10.10.10">
    <property type="entry name" value="Winged helix-like DNA-binding domain superfamily/Winged helix DNA-binding domain"/>
    <property type="match status" value="1"/>
</dbReference>
<dbReference type="InterPro" id="IPR036388">
    <property type="entry name" value="WH-like_DNA-bd_sf"/>
</dbReference>
<organism evidence="3 4">
    <name type="scientific">Mycetocola reblochoni REB411</name>
    <dbReference type="NCBI Taxonomy" id="1255698"/>
    <lineage>
        <taxon>Bacteria</taxon>
        <taxon>Bacillati</taxon>
        <taxon>Actinomycetota</taxon>
        <taxon>Actinomycetes</taxon>
        <taxon>Micrococcales</taxon>
        <taxon>Microbacteriaceae</taxon>
        <taxon>Mycetocola</taxon>
    </lineage>
</organism>
<reference evidence="4" key="1">
    <citation type="submission" date="2017-02" db="EMBL/GenBank/DDBJ databases">
        <authorList>
            <person name="Dridi B."/>
        </authorList>
    </citation>
    <scope>NUCLEOTIDE SEQUENCE [LARGE SCALE GENOMIC DNA]</scope>
    <source>
        <strain evidence="4">EB411</strain>
    </source>
</reference>
<dbReference type="SUPFAM" id="SSF46767">
    <property type="entry name" value="Methylated DNA-protein cysteine methyltransferase, C-terminal domain"/>
    <property type="match status" value="1"/>
</dbReference>
<dbReference type="Proteomes" id="UP000196778">
    <property type="component" value="Unassembled WGS sequence"/>
</dbReference>
<dbReference type="GO" id="GO:0003824">
    <property type="term" value="F:catalytic activity"/>
    <property type="evidence" value="ECO:0007669"/>
    <property type="project" value="InterPro"/>
</dbReference>
<protein>
    <recommendedName>
        <fullName evidence="2">Methylated-DNA-[protein]-cysteine S-methyltransferase DNA binding domain-containing protein</fullName>
    </recommendedName>
</protein>
<dbReference type="Pfam" id="PF01035">
    <property type="entry name" value="DNA_binding_1"/>
    <property type="match status" value="1"/>
</dbReference>
<dbReference type="GO" id="GO:0006281">
    <property type="term" value="P:DNA repair"/>
    <property type="evidence" value="ECO:0007669"/>
    <property type="project" value="InterPro"/>
</dbReference>
<gene>
    <name evidence="3" type="ORF">FM119_12730</name>
</gene>
<accession>A0A1R4KB98</accession>
<sequence length="97" mass="10371">MDEDFIEGVHAVVEGVPPGHVIAYSQVAALIGSRSARGVGRVMRYYGSALPWWRVVRSDGVVPAERAARAAAHYDAEGTPYTVTANGLRLGRAAFTD</sequence>
<dbReference type="InterPro" id="IPR036217">
    <property type="entry name" value="MethylDNA_cys_MeTrfase_DNAb"/>
</dbReference>
<dbReference type="PANTHER" id="PTHR42942">
    <property type="entry name" value="6-O-METHYLGUANINE DNA METHYLTRANSFERASE"/>
    <property type="match status" value="1"/>
</dbReference>
<proteinExistence type="predicted"/>
<dbReference type="CDD" id="cd06445">
    <property type="entry name" value="ATase"/>
    <property type="match status" value="1"/>
</dbReference>
<name>A0A1R4KB98_9MICO</name>
<evidence type="ECO:0000259" key="2">
    <source>
        <dbReference type="Pfam" id="PF01035"/>
    </source>
</evidence>
<dbReference type="InterPro" id="IPR052520">
    <property type="entry name" value="ATL_DNA_repair"/>
</dbReference>
<dbReference type="OrthoDB" id="9132167at2"/>